<evidence type="ECO:0000313" key="3">
    <source>
        <dbReference type="EMBL" id="PDZ94504.1"/>
    </source>
</evidence>
<dbReference type="GO" id="GO:0030420">
    <property type="term" value="P:establishment of competence for transformation"/>
    <property type="evidence" value="ECO:0007669"/>
    <property type="project" value="UniProtKB-KW"/>
</dbReference>
<dbReference type="PROSITE" id="PS00409">
    <property type="entry name" value="PROKAR_NTER_METHYL"/>
    <property type="match status" value="1"/>
</dbReference>
<name>A0A9X6XVD6_BACCE</name>
<sequence length="128" mass="14658">MNNQKGLTTIELLISLFILAIILTASANFYEFYDTKNANFGSFNTARNLGVSVLENQLETTKLGYKTIGEVYRKSVYVKGKKYEVVAERIDATDTTSYYNKNIPFYLIKTKVYFEDKEIEVNGYVTSK</sequence>
<evidence type="ECO:0000256" key="1">
    <source>
        <dbReference type="ARBA" id="ARBA00004241"/>
    </source>
</evidence>
<reference evidence="3 4" key="1">
    <citation type="submission" date="2017-09" db="EMBL/GenBank/DDBJ databases">
        <title>Large-scale bioinformatics analysis of Bacillus genomes uncovers conserved roles of natural products in bacterial physiology.</title>
        <authorList>
            <consortium name="Agbiome Team Llc"/>
            <person name="Bleich R.M."/>
            <person name="Grubbs K.J."/>
            <person name="Santa Maria K.C."/>
            <person name="Allen S.E."/>
            <person name="Farag S."/>
            <person name="Shank E.A."/>
            <person name="Bowers A."/>
        </authorList>
    </citation>
    <scope>NUCLEOTIDE SEQUENCE [LARGE SCALE GENOMIC DNA]</scope>
    <source>
        <strain evidence="3 4">AFS092789</strain>
    </source>
</reference>
<dbReference type="Pfam" id="PF07963">
    <property type="entry name" value="N_methyl"/>
    <property type="match status" value="1"/>
</dbReference>
<evidence type="ECO:0000256" key="2">
    <source>
        <dbReference type="ARBA" id="ARBA00023287"/>
    </source>
</evidence>
<keyword evidence="2" id="KW-0178">Competence</keyword>
<dbReference type="InterPro" id="IPR012902">
    <property type="entry name" value="N_methyl_site"/>
</dbReference>
<protein>
    <recommendedName>
        <fullName evidence="5">Prepilin-type N-terminal cleavage/methylation domain-containing protein</fullName>
    </recommendedName>
</protein>
<comment type="caution">
    <text evidence="3">The sequence shown here is derived from an EMBL/GenBank/DDBJ whole genome shotgun (WGS) entry which is preliminary data.</text>
</comment>
<dbReference type="RefSeq" id="WP_098006952.1">
    <property type="nucleotide sequence ID" value="NZ_NVMX01000176.1"/>
</dbReference>
<dbReference type="AlphaFoldDB" id="A0A9X6XVD6"/>
<comment type="subcellular location">
    <subcellularLocation>
        <location evidence="1">Cell surface</location>
    </subcellularLocation>
</comment>
<evidence type="ECO:0008006" key="5">
    <source>
        <dbReference type="Google" id="ProtNLM"/>
    </source>
</evidence>
<organism evidence="3 4">
    <name type="scientific">Bacillus cereus</name>
    <dbReference type="NCBI Taxonomy" id="1396"/>
    <lineage>
        <taxon>Bacteria</taxon>
        <taxon>Bacillati</taxon>
        <taxon>Bacillota</taxon>
        <taxon>Bacilli</taxon>
        <taxon>Bacillales</taxon>
        <taxon>Bacillaceae</taxon>
        <taxon>Bacillus</taxon>
        <taxon>Bacillus cereus group</taxon>
    </lineage>
</organism>
<accession>A0A9X6XVD6</accession>
<dbReference type="GO" id="GO:0009986">
    <property type="term" value="C:cell surface"/>
    <property type="evidence" value="ECO:0007669"/>
    <property type="project" value="UniProtKB-SubCell"/>
</dbReference>
<gene>
    <name evidence="3" type="ORF">CON36_33455</name>
</gene>
<evidence type="ECO:0000313" key="4">
    <source>
        <dbReference type="Proteomes" id="UP000219922"/>
    </source>
</evidence>
<dbReference type="EMBL" id="NVMX01000176">
    <property type="protein sequence ID" value="PDZ94504.1"/>
    <property type="molecule type" value="Genomic_DNA"/>
</dbReference>
<proteinExistence type="predicted"/>
<dbReference type="Proteomes" id="UP000219922">
    <property type="component" value="Unassembled WGS sequence"/>
</dbReference>